<gene>
    <name evidence="1" type="ORF">C772_01971</name>
</gene>
<dbReference type="EMBL" id="AOFT01000009">
    <property type="protein sequence ID" value="EMR05991.1"/>
    <property type="molecule type" value="Genomic_DNA"/>
</dbReference>
<comment type="caution">
    <text evidence="1">The sequence shown here is derived from an EMBL/GenBank/DDBJ whole genome shotgun (WGS) entry which is preliminary data.</text>
</comment>
<keyword evidence="2" id="KW-1185">Reference proteome</keyword>
<dbReference type="AlphaFoldDB" id="M7NFL3"/>
<sequence>MCVFINHRNWEVPDPDQPLWRYVDFTKFVDLLINRSLFFSRIDRFDDPFEGNPVSGFLESARRRGDWRGIEEFYEQKKMLKGLRKYSFVNSWHMNDYESVAMWNLYLQSDEGIAIRTTYRRLQDAFLDNRDVTAGVVKYVDFNEVEYSSDHLSDYLFLKRKSFEFENELRLFLLYDDIPDPEELKTIVRGPYEYGTNIGVDLSVLIESVYLSPTSPEWFEDLVRGLLAKFTDLDLPVCKSELGKLPR</sequence>
<organism evidence="1 2">
    <name type="scientific">Bhargavaea cecembensis DSE10</name>
    <dbReference type="NCBI Taxonomy" id="1235279"/>
    <lineage>
        <taxon>Bacteria</taxon>
        <taxon>Bacillati</taxon>
        <taxon>Bacillota</taxon>
        <taxon>Bacilli</taxon>
        <taxon>Bacillales</taxon>
        <taxon>Caryophanaceae</taxon>
        <taxon>Bhargavaea</taxon>
    </lineage>
</organism>
<evidence type="ECO:0000313" key="1">
    <source>
        <dbReference type="EMBL" id="EMR05991.1"/>
    </source>
</evidence>
<dbReference type="Proteomes" id="UP000011919">
    <property type="component" value="Unassembled WGS sequence"/>
</dbReference>
<name>M7NFL3_9BACL</name>
<evidence type="ECO:0000313" key="2">
    <source>
        <dbReference type="Proteomes" id="UP000011919"/>
    </source>
</evidence>
<evidence type="ECO:0008006" key="3">
    <source>
        <dbReference type="Google" id="ProtNLM"/>
    </source>
</evidence>
<accession>M7NFL3</accession>
<reference evidence="1 2" key="1">
    <citation type="journal article" date="2013" name="Genome Announc.">
        <title>Draft Genome Sequence of Bhargavaea cecembensis Strain DSE10T, Isolated from a Deep-Sea Sediment Sample Collected at a Depth of 5,904 m from the Chagos-Laccadive Ridge System in the Indian Ocean.</title>
        <authorList>
            <person name="Shivaji S."/>
            <person name="Ara S."/>
            <person name="Begum Z."/>
            <person name="Ruth M."/>
            <person name="Singh A."/>
            <person name="Kumar Pinnaka A."/>
        </authorList>
    </citation>
    <scope>NUCLEOTIDE SEQUENCE [LARGE SCALE GENOMIC DNA]</scope>
    <source>
        <strain evidence="1 2">DSE10</strain>
    </source>
</reference>
<dbReference type="eggNOG" id="ENOG5032S82">
    <property type="taxonomic scope" value="Bacteria"/>
</dbReference>
<protein>
    <recommendedName>
        <fullName evidence="3">DUF2971 domain-containing protein</fullName>
    </recommendedName>
</protein>
<dbReference type="STRING" id="1235279.C772_01971"/>
<proteinExistence type="predicted"/>